<evidence type="ECO:0000313" key="1">
    <source>
        <dbReference type="EMBL" id="MFH8586645.1"/>
    </source>
</evidence>
<gene>
    <name evidence="1" type="ORF">ACH4GP_19975</name>
</gene>
<protein>
    <submittedName>
        <fullName evidence="1">Uncharacterized protein</fullName>
    </submittedName>
</protein>
<dbReference type="Proteomes" id="UP001610990">
    <property type="component" value="Unassembled WGS sequence"/>
</dbReference>
<keyword evidence="2" id="KW-1185">Reference proteome</keyword>
<reference evidence="1 2" key="1">
    <citation type="submission" date="2024-10" db="EMBL/GenBank/DDBJ databases">
        <title>The Natural Products Discovery Center: Release of the First 8490 Sequenced Strains for Exploring Actinobacteria Biosynthetic Diversity.</title>
        <authorList>
            <person name="Kalkreuter E."/>
            <person name="Kautsar S.A."/>
            <person name="Yang D."/>
            <person name="Bader C.D."/>
            <person name="Teijaro C.N."/>
            <person name="Fluegel L."/>
            <person name="Davis C.M."/>
            <person name="Simpson J.R."/>
            <person name="Lauterbach L."/>
            <person name="Steele A.D."/>
            <person name="Gui C."/>
            <person name="Meng S."/>
            <person name="Li G."/>
            <person name="Viehrig K."/>
            <person name="Ye F."/>
            <person name="Su P."/>
            <person name="Kiefer A.F."/>
            <person name="Nichols A."/>
            <person name="Cepeda A.J."/>
            <person name="Yan W."/>
            <person name="Fan B."/>
            <person name="Jiang Y."/>
            <person name="Adhikari A."/>
            <person name="Zheng C.-J."/>
            <person name="Schuster L."/>
            <person name="Cowan T.M."/>
            <person name="Smanski M.J."/>
            <person name="Chevrette M.G."/>
            <person name="De Carvalho L.P.S."/>
            <person name="Shen B."/>
        </authorList>
    </citation>
    <scope>NUCLEOTIDE SEQUENCE [LARGE SCALE GENOMIC DNA]</scope>
    <source>
        <strain evidence="1 2">NPDC018013</strain>
    </source>
</reference>
<proteinExistence type="predicted"/>
<sequence length="43" mass="4721">MKTKPRFSLRIHFTAPDEDPAANGHEKTKGAHCCCVGHFVVIA</sequence>
<comment type="caution">
    <text evidence="1">The sequence shown here is derived from an EMBL/GenBank/DDBJ whole genome shotgun (WGS) entry which is preliminary data.</text>
</comment>
<organism evidence="1 2">
    <name type="scientific">Streptomyces celluloflavus</name>
    <dbReference type="NCBI Taxonomy" id="58344"/>
    <lineage>
        <taxon>Bacteria</taxon>
        <taxon>Bacillati</taxon>
        <taxon>Actinomycetota</taxon>
        <taxon>Actinomycetes</taxon>
        <taxon>Kitasatosporales</taxon>
        <taxon>Streptomycetaceae</taxon>
        <taxon>Streptomyces</taxon>
    </lineage>
</organism>
<evidence type="ECO:0000313" key="2">
    <source>
        <dbReference type="Proteomes" id="UP001610990"/>
    </source>
</evidence>
<name>A0ABW7RJY8_9ACTN</name>
<dbReference type="EMBL" id="JBIRGH010000011">
    <property type="protein sequence ID" value="MFH8586645.1"/>
    <property type="molecule type" value="Genomic_DNA"/>
</dbReference>
<accession>A0ABW7RJY8</accession>
<dbReference type="RefSeq" id="WP_275126247.1">
    <property type="nucleotide sequence ID" value="NZ_CP108413.1"/>
</dbReference>
<dbReference type="GeneID" id="97379381"/>